<dbReference type="OrthoDB" id="786280at2"/>
<proteinExistence type="predicted"/>
<dbReference type="Gene3D" id="3.90.550.10">
    <property type="entry name" value="Spore Coat Polysaccharide Biosynthesis Protein SpsA, Chain A"/>
    <property type="match status" value="1"/>
</dbReference>
<dbReference type="AlphaFoldDB" id="A0A1T5BDP0"/>
<evidence type="ECO:0000313" key="3">
    <source>
        <dbReference type="Proteomes" id="UP000190150"/>
    </source>
</evidence>
<name>A0A1T5BDP0_9SPHI</name>
<evidence type="ECO:0000313" key="2">
    <source>
        <dbReference type="EMBL" id="SKB45159.1"/>
    </source>
</evidence>
<dbReference type="EMBL" id="FUZF01000002">
    <property type="protein sequence ID" value="SKB45159.1"/>
    <property type="molecule type" value="Genomic_DNA"/>
</dbReference>
<accession>A0A1T5BDP0</accession>
<evidence type="ECO:0000259" key="1">
    <source>
        <dbReference type="Pfam" id="PF00535"/>
    </source>
</evidence>
<keyword evidence="3" id="KW-1185">Reference proteome</keyword>
<dbReference type="RefSeq" id="WP_079641028.1">
    <property type="nucleotide sequence ID" value="NZ_FUZF01000002.1"/>
</dbReference>
<sequence length="334" mass="39101">MKITELRKGVSVIICSFNGADKLPTTLQHLINQRTNNNINWEVIFIDNNSIDGSLKVVEEYWKDQDSKVPIRLLNESTPGKYYALTRGINEAKYTYFIVCDDDNWLSEDYIERAYRSLEENPCIGALGGRSIAVLENRDSEIPLWLTKDQERYALGVQGEKSGNITYRKFIWGAGMVSHVTLYRNFYALYPSLFIKDTQNKSHFIAEDTEYCLRLILRGYHLFYDKDLILQHFVPNDRLTEDYNIKLNKRIEESFDIIDKYIQSAKIFGSVSYSKVNRLRLKILTPIRLFLAKNKKSKIKHNTLFQLLFNSPTDIELKKILNFISDNRLPRIRK</sequence>
<protein>
    <submittedName>
        <fullName evidence="2">Glycosyl transferase family 2</fullName>
    </submittedName>
</protein>
<dbReference type="CDD" id="cd00761">
    <property type="entry name" value="Glyco_tranf_GTA_type"/>
    <property type="match status" value="1"/>
</dbReference>
<keyword evidence="2" id="KW-0808">Transferase</keyword>
<gene>
    <name evidence="2" type="ORF">SAMN05660841_00580</name>
</gene>
<organism evidence="2 3">
    <name type="scientific">Sphingobacterium nematocida</name>
    <dbReference type="NCBI Taxonomy" id="1513896"/>
    <lineage>
        <taxon>Bacteria</taxon>
        <taxon>Pseudomonadati</taxon>
        <taxon>Bacteroidota</taxon>
        <taxon>Sphingobacteriia</taxon>
        <taxon>Sphingobacteriales</taxon>
        <taxon>Sphingobacteriaceae</taxon>
        <taxon>Sphingobacterium</taxon>
    </lineage>
</organism>
<dbReference type="GO" id="GO:0016758">
    <property type="term" value="F:hexosyltransferase activity"/>
    <property type="evidence" value="ECO:0007669"/>
    <property type="project" value="UniProtKB-ARBA"/>
</dbReference>
<dbReference type="InterPro" id="IPR029044">
    <property type="entry name" value="Nucleotide-diphossugar_trans"/>
</dbReference>
<dbReference type="STRING" id="1513896.SAMN05660841_00580"/>
<dbReference type="Pfam" id="PF00535">
    <property type="entry name" value="Glycos_transf_2"/>
    <property type="match status" value="1"/>
</dbReference>
<feature type="domain" description="Glycosyltransferase 2-like" evidence="1">
    <location>
        <begin position="11"/>
        <end position="141"/>
    </location>
</feature>
<dbReference type="PANTHER" id="PTHR22916">
    <property type="entry name" value="GLYCOSYLTRANSFERASE"/>
    <property type="match status" value="1"/>
</dbReference>
<dbReference type="SUPFAM" id="SSF53448">
    <property type="entry name" value="Nucleotide-diphospho-sugar transferases"/>
    <property type="match status" value="1"/>
</dbReference>
<dbReference type="Proteomes" id="UP000190150">
    <property type="component" value="Unassembled WGS sequence"/>
</dbReference>
<dbReference type="InterPro" id="IPR001173">
    <property type="entry name" value="Glyco_trans_2-like"/>
</dbReference>
<dbReference type="PANTHER" id="PTHR22916:SF3">
    <property type="entry name" value="UDP-GLCNAC:BETAGAL BETA-1,3-N-ACETYLGLUCOSAMINYLTRANSFERASE-LIKE PROTEIN 1"/>
    <property type="match status" value="1"/>
</dbReference>
<reference evidence="3" key="1">
    <citation type="submission" date="2017-02" db="EMBL/GenBank/DDBJ databases">
        <authorList>
            <person name="Varghese N."/>
            <person name="Submissions S."/>
        </authorList>
    </citation>
    <scope>NUCLEOTIDE SEQUENCE [LARGE SCALE GENOMIC DNA]</scope>
    <source>
        <strain evidence="3">DSM 24091</strain>
    </source>
</reference>